<name>A0A453QB18_AEGTS</name>
<dbReference type="Proteomes" id="UP000015105">
    <property type="component" value="Chromosome 7D"/>
</dbReference>
<reference evidence="2" key="1">
    <citation type="journal article" date="2014" name="Science">
        <title>Ancient hybridizations among the ancestral genomes of bread wheat.</title>
        <authorList>
            <consortium name="International Wheat Genome Sequencing Consortium,"/>
            <person name="Marcussen T."/>
            <person name="Sandve S.R."/>
            <person name="Heier L."/>
            <person name="Spannagl M."/>
            <person name="Pfeifer M."/>
            <person name="Jakobsen K.S."/>
            <person name="Wulff B.B."/>
            <person name="Steuernagel B."/>
            <person name="Mayer K.F."/>
            <person name="Olsen O.A."/>
        </authorList>
    </citation>
    <scope>NUCLEOTIDE SEQUENCE [LARGE SCALE GENOMIC DNA]</scope>
    <source>
        <strain evidence="2">cv. AL8/78</strain>
    </source>
</reference>
<reference evidence="1" key="3">
    <citation type="journal article" date="2017" name="Nature">
        <title>Genome sequence of the progenitor of the wheat D genome Aegilops tauschii.</title>
        <authorList>
            <person name="Luo M.C."/>
            <person name="Gu Y.Q."/>
            <person name="Puiu D."/>
            <person name="Wang H."/>
            <person name="Twardziok S.O."/>
            <person name="Deal K.R."/>
            <person name="Huo N."/>
            <person name="Zhu T."/>
            <person name="Wang L."/>
            <person name="Wang Y."/>
            <person name="McGuire P.E."/>
            <person name="Liu S."/>
            <person name="Long H."/>
            <person name="Ramasamy R.K."/>
            <person name="Rodriguez J.C."/>
            <person name="Van S.L."/>
            <person name="Yuan L."/>
            <person name="Wang Z."/>
            <person name="Xia Z."/>
            <person name="Xiao L."/>
            <person name="Anderson O.D."/>
            <person name="Ouyang S."/>
            <person name="Liang Y."/>
            <person name="Zimin A.V."/>
            <person name="Pertea G."/>
            <person name="Qi P."/>
            <person name="Bennetzen J.L."/>
            <person name="Dai X."/>
            <person name="Dawson M.W."/>
            <person name="Muller H.G."/>
            <person name="Kugler K."/>
            <person name="Rivarola-Duarte L."/>
            <person name="Spannagl M."/>
            <person name="Mayer K.F.X."/>
            <person name="Lu F.H."/>
            <person name="Bevan M.W."/>
            <person name="Leroy P."/>
            <person name="Li P."/>
            <person name="You F.M."/>
            <person name="Sun Q."/>
            <person name="Liu Z."/>
            <person name="Lyons E."/>
            <person name="Wicker T."/>
            <person name="Salzberg S.L."/>
            <person name="Devos K.M."/>
            <person name="Dvorak J."/>
        </authorList>
    </citation>
    <scope>NUCLEOTIDE SEQUENCE [LARGE SCALE GENOMIC DNA]</scope>
    <source>
        <strain evidence="1">cv. AL8/78</strain>
    </source>
</reference>
<evidence type="ECO:0000313" key="2">
    <source>
        <dbReference type="Proteomes" id="UP000015105"/>
    </source>
</evidence>
<dbReference type="EnsemblPlants" id="AET7Gv20022100.24">
    <property type="protein sequence ID" value="AET7Gv20022100.24"/>
    <property type="gene ID" value="AET7Gv20022100"/>
</dbReference>
<reference evidence="1" key="4">
    <citation type="submission" date="2019-03" db="UniProtKB">
        <authorList>
            <consortium name="EnsemblPlants"/>
        </authorList>
    </citation>
    <scope>IDENTIFICATION</scope>
</reference>
<protein>
    <submittedName>
        <fullName evidence="1">Uncharacterized protein</fullName>
    </submittedName>
</protein>
<keyword evidence="2" id="KW-1185">Reference proteome</keyword>
<organism evidence="1 2">
    <name type="scientific">Aegilops tauschii subsp. strangulata</name>
    <name type="common">Goatgrass</name>
    <dbReference type="NCBI Taxonomy" id="200361"/>
    <lineage>
        <taxon>Eukaryota</taxon>
        <taxon>Viridiplantae</taxon>
        <taxon>Streptophyta</taxon>
        <taxon>Embryophyta</taxon>
        <taxon>Tracheophyta</taxon>
        <taxon>Spermatophyta</taxon>
        <taxon>Magnoliopsida</taxon>
        <taxon>Liliopsida</taxon>
        <taxon>Poales</taxon>
        <taxon>Poaceae</taxon>
        <taxon>BOP clade</taxon>
        <taxon>Pooideae</taxon>
        <taxon>Triticodae</taxon>
        <taxon>Triticeae</taxon>
        <taxon>Triticinae</taxon>
        <taxon>Aegilops</taxon>
    </lineage>
</organism>
<proteinExistence type="predicted"/>
<accession>A0A453QB18</accession>
<reference evidence="2" key="2">
    <citation type="journal article" date="2017" name="Nat. Plants">
        <title>The Aegilops tauschii genome reveals multiple impacts of transposons.</title>
        <authorList>
            <person name="Zhao G."/>
            <person name="Zou C."/>
            <person name="Li K."/>
            <person name="Wang K."/>
            <person name="Li T."/>
            <person name="Gao L."/>
            <person name="Zhang X."/>
            <person name="Wang H."/>
            <person name="Yang Z."/>
            <person name="Liu X."/>
            <person name="Jiang W."/>
            <person name="Mao L."/>
            <person name="Kong X."/>
            <person name="Jiao Y."/>
            <person name="Jia J."/>
        </authorList>
    </citation>
    <scope>NUCLEOTIDE SEQUENCE [LARGE SCALE GENOMIC DNA]</scope>
    <source>
        <strain evidence="2">cv. AL8/78</strain>
    </source>
</reference>
<dbReference type="Gramene" id="AET7Gv20022100.24">
    <property type="protein sequence ID" value="AET7Gv20022100.24"/>
    <property type="gene ID" value="AET7Gv20022100"/>
</dbReference>
<reference evidence="1" key="5">
    <citation type="journal article" date="2021" name="G3 (Bethesda)">
        <title>Aegilops tauschii genome assembly Aet v5.0 features greater sequence contiguity and improved annotation.</title>
        <authorList>
            <person name="Wang L."/>
            <person name="Zhu T."/>
            <person name="Rodriguez J.C."/>
            <person name="Deal K.R."/>
            <person name="Dubcovsky J."/>
            <person name="McGuire P.E."/>
            <person name="Lux T."/>
            <person name="Spannagl M."/>
            <person name="Mayer K.F.X."/>
            <person name="Baldrich P."/>
            <person name="Meyers B.C."/>
            <person name="Huo N."/>
            <person name="Gu Y.Q."/>
            <person name="Zhou H."/>
            <person name="Devos K.M."/>
            <person name="Bennetzen J.L."/>
            <person name="Unver T."/>
            <person name="Budak H."/>
            <person name="Gulick P.J."/>
            <person name="Galiba G."/>
            <person name="Kalapos B."/>
            <person name="Nelson D.R."/>
            <person name="Li P."/>
            <person name="You F.M."/>
            <person name="Luo M.C."/>
            <person name="Dvorak J."/>
        </authorList>
    </citation>
    <scope>NUCLEOTIDE SEQUENCE [LARGE SCALE GENOMIC DNA]</scope>
    <source>
        <strain evidence="1">cv. AL8/78</strain>
    </source>
</reference>
<sequence length="62" mass="7676">MECIAKNYHITGYRYKKTTAFFNFSKCYHNFSWLFQKTLVTQWLSFDQVYDREGPRVRRKII</sequence>
<dbReference type="AlphaFoldDB" id="A0A453QB18"/>
<evidence type="ECO:0000313" key="1">
    <source>
        <dbReference type="EnsemblPlants" id="AET7Gv20022100.24"/>
    </source>
</evidence>